<name>A0A6J4V343_9BACT</name>
<dbReference type="AlphaFoldDB" id="A0A6J4V343"/>
<reference evidence="1" key="1">
    <citation type="submission" date="2020-02" db="EMBL/GenBank/DDBJ databases">
        <authorList>
            <person name="Meier V. D."/>
        </authorList>
    </citation>
    <scope>NUCLEOTIDE SEQUENCE</scope>
    <source>
        <strain evidence="1">AVDCRST_MAG70</strain>
    </source>
</reference>
<proteinExistence type="predicted"/>
<accession>A0A6J4V343</accession>
<protein>
    <submittedName>
        <fullName evidence="1">Uncharacterized protein</fullName>
    </submittedName>
</protein>
<sequence>MTIVEQDRRDHFMADHCHFVPTDPLPGTSRVEEPFPLMILVHGAGATAANQSLAWIEHLVQRGADKRPVLRRATGSIRTTGSSK</sequence>
<organism evidence="1">
    <name type="scientific">uncultured Thermomicrobiales bacterium</name>
    <dbReference type="NCBI Taxonomy" id="1645740"/>
    <lineage>
        <taxon>Bacteria</taxon>
        <taxon>Pseudomonadati</taxon>
        <taxon>Thermomicrobiota</taxon>
        <taxon>Thermomicrobia</taxon>
        <taxon>Thermomicrobiales</taxon>
        <taxon>environmental samples</taxon>
    </lineage>
</organism>
<dbReference type="EMBL" id="CADCWH010000359">
    <property type="protein sequence ID" value="CAA9568099.1"/>
    <property type="molecule type" value="Genomic_DNA"/>
</dbReference>
<evidence type="ECO:0000313" key="1">
    <source>
        <dbReference type="EMBL" id="CAA9568099.1"/>
    </source>
</evidence>
<gene>
    <name evidence="1" type="ORF">AVDCRST_MAG70-2234</name>
</gene>